<feature type="region of interest" description="Disordered" evidence="1">
    <location>
        <begin position="118"/>
        <end position="156"/>
    </location>
</feature>
<reference evidence="2" key="1">
    <citation type="submission" date="2022-02" db="EMBL/GenBank/DDBJ databases">
        <authorList>
            <person name="Henning P.M."/>
            <person name="McCubbin A.G."/>
            <person name="Shore J.S."/>
        </authorList>
    </citation>
    <scope>NUCLEOTIDE SEQUENCE</scope>
    <source>
        <strain evidence="2">F60SS</strain>
        <tissue evidence="2">Leaves</tissue>
    </source>
</reference>
<sequence>MRERHLHLQRGGRSAIGDCQKVHPCHSRIRLDLLPWEGKGSEPNDGSEDIAVADSVQTEDPSSLPNNINVGSGSLQNTSECQLDTYCGTTDPTRHVAHVRTMQQDDAFWAGKFEGCLPAPKRKEQADPRTKDPKKPNKESHSAPTTGGTQSQHPGNYLHSEDIEIKTPHDDATMVEMILEGFTIMRVLVDTGSVFNLIHLNVLAQMGIGDKQIRKETIVLFGDGRKQLNIWEKCGPSNHLRGPFPSGYPCPNLSSM</sequence>
<protein>
    <submittedName>
        <fullName evidence="2">Uncharacterized protein</fullName>
    </submittedName>
</protein>
<keyword evidence="3" id="KW-1185">Reference proteome</keyword>
<dbReference type="OrthoDB" id="1751398at2759"/>
<evidence type="ECO:0000313" key="3">
    <source>
        <dbReference type="Proteomes" id="UP001141552"/>
    </source>
</evidence>
<dbReference type="EMBL" id="JAKUCV010000983">
    <property type="protein sequence ID" value="KAJ4848153.1"/>
    <property type="molecule type" value="Genomic_DNA"/>
</dbReference>
<evidence type="ECO:0000256" key="1">
    <source>
        <dbReference type="SAM" id="MobiDB-lite"/>
    </source>
</evidence>
<feature type="region of interest" description="Disordered" evidence="1">
    <location>
        <begin position="55"/>
        <end position="75"/>
    </location>
</feature>
<comment type="caution">
    <text evidence="2">The sequence shown here is derived from an EMBL/GenBank/DDBJ whole genome shotgun (WGS) entry which is preliminary data.</text>
</comment>
<proteinExistence type="predicted"/>
<feature type="compositionally biased region" description="Basic and acidic residues" evidence="1">
    <location>
        <begin position="121"/>
        <end position="141"/>
    </location>
</feature>
<feature type="compositionally biased region" description="Polar residues" evidence="1">
    <location>
        <begin position="142"/>
        <end position="154"/>
    </location>
</feature>
<dbReference type="AlphaFoldDB" id="A0A9Q0GEG0"/>
<evidence type="ECO:0000313" key="2">
    <source>
        <dbReference type="EMBL" id="KAJ4848153.1"/>
    </source>
</evidence>
<dbReference type="Proteomes" id="UP001141552">
    <property type="component" value="Unassembled WGS sequence"/>
</dbReference>
<gene>
    <name evidence="2" type="ORF">Tsubulata_004428</name>
</gene>
<name>A0A9Q0GEG0_9ROSI</name>
<accession>A0A9Q0GEG0</accession>
<reference evidence="2" key="2">
    <citation type="journal article" date="2023" name="Plants (Basel)">
        <title>Annotation of the Turnera subulata (Passifloraceae) Draft Genome Reveals the S-Locus Evolved after the Divergence of Turneroideae from Passifloroideae in a Stepwise Manner.</title>
        <authorList>
            <person name="Henning P.M."/>
            <person name="Roalson E.H."/>
            <person name="Mir W."/>
            <person name="McCubbin A.G."/>
            <person name="Shore J.S."/>
        </authorList>
    </citation>
    <scope>NUCLEOTIDE SEQUENCE</scope>
    <source>
        <strain evidence="2">F60SS</strain>
    </source>
</reference>
<organism evidence="2 3">
    <name type="scientific">Turnera subulata</name>
    <dbReference type="NCBI Taxonomy" id="218843"/>
    <lineage>
        <taxon>Eukaryota</taxon>
        <taxon>Viridiplantae</taxon>
        <taxon>Streptophyta</taxon>
        <taxon>Embryophyta</taxon>
        <taxon>Tracheophyta</taxon>
        <taxon>Spermatophyta</taxon>
        <taxon>Magnoliopsida</taxon>
        <taxon>eudicotyledons</taxon>
        <taxon>Gunneridae</taxon>
        <taxon>Pentapetalae</taxon>
        <taxon>rosids</taxon>
        <taxon>fabids</taxon>
        <taxon>Malpighiales</taxon>
        <taxon>Passifloraceae</taxon>
        <taxon>Turnera</taxon>
    </lineage>
</organism>